<organism evidence="2 3">
    <name type="scientific">Rhizobium laguerreae</name>
    <dbReference type="NCBI Taxonomy" id="1076926"/>
    <lineage>
        <taxon>Bacteria</taxon>
        <taxon>Pseudomonadati</taxon>
        <taxon>Pseudomonadota</taxon>
        <taxon>Alphaproteobacteria</taxon>
        <taxon>Hyphomicrobiales</taxon>
        <taxon>Rhizobiaceae</taxon>
        <taxon>Rhizobium/Agrobacterium group</taxon>
        <taxon>Rhizobium</taxon>
    </lineage>
</organism>
<evidence type="ECO:0000313" key="2">
    <source>
        <dbReference type="EMBL" id="NNH63604.1"/>
    </source>
</evidence>
<dbReference type="Proteomes" id="UP000530654">
    <property type="component" value="Unassembled WGS sequence"/>
</dbReference>
<dbReference type="RefSeq" id="WP_170278293.1">
    <property type="nucleotide sequence ID" value="NZ_JABEQY010000007.1"/>
</dbReference>
<comment type="caution">
    <text evidence="2">The sequence shown here is derived from an EMBL/GenBank/DDBJ whole genome shotgun (WGS) entry which is preliminary data.</text>
</comment>
<accession>A0A7Y2W4X5</accession>
<feature type="compositionally biased region" description="Basic and acidic residues" evidence="1">
    <location>
        <begin position="29"/>
        <end position="42"/>
    </location>
</feature>
<dbReference type="AlphaFoldDB" id="A0A7Y2W4X5"/>
<name>A0A7Y2W4X5_9HYPH</name>
<feature type="region of interest" description="Disordered" evidence="1">
    <location>
        <begin position="29"/>
        <end position="56"/>
    </location>
</feature>
<protein>
    <submittedName>
        <fullName evidence="2">Uncharacterized protein</fullName>
    </submittedName>
</protein>
<reference evidence="2 3" key="1">
    <citation type="submission" date="2020-04" db="EMBL/GenBank/DDBJ databases">
        <title>Rhizobium bacterial biofertilizers improve the content of phenolic compounds of Lactuca sativa L. under non-saline and saline-stress conditions.</title>
        <authorList>
            <person name="Ayuso-Calles M."/>
            <person name="Garcia-Estevez I."/>
            <person name="Jimenez-Gomez A."/>
            <person name="Flores-Felix J.D."/>
            <person name="Escribano-Bailon M."/>
            <person name="Rivas R."/>
        </authorList>
    </citation>
    <scope>NUCLEOTIDE SEQUENCE [LARGE SCALE GENOMIC DNA]</scope>
    <source>
        <strain evidence="2 3">GPTR02</strain>
    </source>
</reference>
<dbReference type="EMBL" id="JABEQY010000007">
    <property type="protein sequence ID" value="NNH63604.1"/>
    <property type="molecule type" value="Genomic_DNA"/>
</dbReference>
<proteinExistence type="predicted"/>
<evidence type="ECO:0000313" key="3">
    <source>
        <dbReference type="Proteomes" id="UP000530654"/>
    </source>
</evidence>
<feature type="region of interest" description="Disordered" evidence="1">
    <location>
        <begin position="1"/>
        <end position="20"/>
    </location>
</feature>
<sequence>MIRFVKKTVSQPAAADAGDNRFQKIREAAADEHNKAANDSTRRRAPRATGDDDQLI</sequence>
<gene>
    <name evidence="2" type="ORF">HLI17_09875</name>
</gene>
<evidence type="ECO:0000256" key="1">
    <source>
        <dbReference type="SAM" id="MobiDB-lite"/>
    </source>
</evidence>